<sequence>MKVKRCFLEWSLVSRRFAVALTFVLGGGMLLAANLVPLKGVVKDASGEPLAGVTVRIKDGKSGTITDVNGHFVLDVEKGKKLLLSYIGYSETEVLVKDDQQMQIVLKEDAQQLQEVVVVGYGTAKKVNLVGAVDQIDSKQIAERGNSNISRSLQGMVPGLNITFSDGKPSRTPSINLRGTGSIGAGGSALVLINGVEGDLNSVNPADVESVSVLKDASSAAIYGARGAFGVILVTTKNATAGKTKINYNGSFSMHQRTVKTEDGIVSNGLQWTDGWYTAYLEGQEAPPGGINNVFKYSTDWYNELVRRDADPSLDKVRVNDKGEYEYFGNTNWLDIIYKDQNYSTEHNVSISGGNERARYYVSGRYYNQDGIYNAGDEKYTQYNIRSKGEIQINKSLLLENNTDVMIFRSHQPMVMYDRQNITRQAQHQGYPVTMEKNPDGTWTEAAVYIGWAGFVEGTSWQKDNKLDVRNTTTLTYTPIKQQLIFKGDFTYYSSKSTRLRAENQYNYYTGPEIMGTRNTFSSLENMDYNKEYLSSNITGNYIPKFSNSDHYLNVLLGWNLEHQDYKTIQTYRRGLISATKPSFALMDGDYYTTGQGGNEWAYVGFLYRLNYNYKSRYLAEVSGRYDASSKFPENQQWGFFPSGSLGWRISEEPFMKSTRNWLDNLKVRASVGSLGNGNVSPYLYLSTIPIKKTSVILGDALQTYATTPNIVPNSLTWEKSTTYDIGLDVDMLSNRLSMVFDYYQRYTTDMYTVGPTLPAVLGAATPKGNNAEMKTKGWELSIMWRDNFTLANKPFNYSVKAMLWDSRTWVTKFNNPTKLLSTYYEGQEIGTIWGYHIEGLFKDQAEIDAHADQSKLKVSATNILKPGDLKFADLDKSGTVDNGQNTLDDHGDLKVIGNTTPRYQFGLNLSANWNGIGISAFFQGVGKRNWYPHRESAFFWGQYDRPYSYMLKEHTGNNVWTEENQNTDAYWPRYRGYLANGSTKALGIQANDRYLQNIAYVRLKNLQIDYTFNKKFCDKLHLQDLKIYLAGENLLTWTPLNKHTKMYDPEGISAGDADFRSTANTDGDGYGYPILSSYTIGINVTF</sequence>
<dbReference type="InterPro" id="IPR036942">
    <property type="entry name" value="Beta-barrel_TonB_sf"/>
</dbReference>
<dbReference type="SUPFAM" id="SSF49464">
    <property type="entry name" value="Carboxypeptidase regulatory domain-like"/>
    <property type="match status" value="1"/>
</dbReference>
<evidence type="ECO:0000256" key="5">
    <source>
        <dbReference type="ARBA" id="ARBA00023077"/>
    </source>
</evidence>
<dbReference type="Gene3D" id="2.170.130.10">
    <property type="entry name" value="TonB-dependent receptor, plug domain"/>
    <property type="match status" value="1"/>
</dbReference>
<proteinExistence type="inferred from homology"/>
<protein>
    <submittedName>
        <fullName evidence="12">TonB-dependent Receptor Plug Domain protein</fullName>
    </submittedName>
</protein>
<dbReference type="PATRIC" id="fig|246787.4.peg.1722"/>
<evidence type="ECO:0000256" key="7">
    <source>
        <dbReference type="ARBA" id="ARBA00023237"/>
    </source>
</evidence>
<dbReference type="GO" id="GO:0009279">
    <property type="term" value="C:cell outer membrane"/>
    <property type="evidence" value="ECO:0007669"/>
    <property type="project" value="UniProtKB-SubCell"/>
</dbReference>
<dbReference type="KEGG" id="bcel:BcellWH2_01673"/>
<name>A0A0P0FXS8_9BACE</name>
<keyword evidence="12" id="KW-0675">Receptor</keyword>
<dbReference type="RefSeq" id="WP_029427869.1">
    <property type="nucleotide sequence ID" value="NZ_CP012801.1"/>
</dbReference>
<keyword evidence="4 8" id="KW-0812">Transmembrane</keyword>
<dbReference type="SUPFAM" id="SSF56935">
    <property type="entry name" value="Porins"/>
    <property type="match status" value="1"/>
</dbReference>
<evidence type="ECO:0000256" key="6">
    <source>
        <dbReference type="ARBA" id="ARBA00023136"/>
    </source>
</evidence>
<evidence type="ECO:0000259" key="10">
    <source>
        <dbReference type="Pfam" id="PF00593"/>
    </source>
</evidence>
<dbReference type="PROSITE" id="PS52016">
    <property type="entry name" value="TONB_DEPENDENT_REC_3"/>
    <property type="match status" value="1"/>
</dbReference>
<dbReference type="Gene3D" id="2.40.170.20">
    <property type="entry name" value="TonB-dependent receptor, beta-barrel domain"/>
    <property type="match status" value="1"/>
</dbReference>
<dbReference type="Pfam" id="PF00593">
    <property type="entry name" value="TonB_dep_Rec_b-barrel"/>
    <property type="match status" value="1"/>
</dbReference>
<dbReference type="InterPro" id="IPR000531">
    <property type="entry name" value="Beta-barrel_TonB"/>
</dbReference>
<feature type="domain" description="TonB-dependent receptor plug" evidence="11">
    <location>
        <begin position="127"/>
        <end position="231"/>
    </location>
</feature>
<evidence type="ECO:0000259" key="11">
    <source>
        <dbReference type="Pfam" id="PF07715"/>
    </source>
</evidence>
<feature type="domain" description="TonB-dependent receptor-like beta-barrel" evidence="10">
    <location>
        <begin position="450"/>
        <end position="1035"/>
    </location>
</feature>
<evidence type="ECO:0000256" key="8">
    <source>
        <dbReference type="PROSITE-ProRule" id="PRU01360"/>
    </source>
</evidence>
<evidence type="ECO:0000256" key="4">
    <source>
        <dbReference type="ARBA" id="ARBA00022692"/>
    </source>
</evidence>
<organism evidence="12 13">
    <name type="scientific">Bacteroides cellulosilyticus</name>
    <dbReference type="NCBI Taxonomy" id="246787"/>
    <lineage>
        <taxon>Bacteria</taxon>
        <taxon>Pseudomonadati</taxon>
        <taxon>Bacteroidota</taxon>
        <taxon>Bacteroidia</taxon>
        <taxon>Bacteroidales</taxon>
        <taxon>Bacteroidaceae</taxon>
        <taxon>Bacteroides</taxon>
    </lineage>
</organism>
<evidence type="ECO:0000313" key="12">
    <source>
        <dbReference type="EMBL" id="ALJ58926.1"/>
    </source>
</evidence>
<dbReference type="InterPro" id="IPR008969">
    <property type="entry name" value="CarboxyPept-like_regulatory"/>
</dbReference>
<keyword evidence="6 8" id="KW-0472">Membrane</keyword>
<gene>
    <name evidence="12" type="ORF">BcellWH2_01673</name>
</gene>
<evidence type="ECO:0000256" key="1">
    <source>
        <dbReference type="ARBA" id="ARBA00004571"/>
    </source>
</evidence>
<dbReference type="Gene3D" id="2.60.40.1120">
    <property type="entry name" value="Carboxypeptidase-like, regulatory domain"/>
    <property type="match status" value="1"/>
</dbReference>
<evidence type="ECO:0000256" key="9">
    <source>
        <dbReference type="RuleBase" id="RU003357"/>
    </source>
</evidence>
<comment type="similarity">
    <text evidence="8 9">Belongs to the TonB-dependent receptor family.</text>
</comment>
<keyword evidence="5 9" id="KW-0798">TonB box</keyword>
<dbReference type="EMBL" id="CP012801">
    <property type="protein sequence ID" value="ALJ58926.1"/>
    <property type="molecule type" value="Genomic_DNA"/>
</dbReference>
<dbReference type="NCBIfam" id="TIGR04056">
    <property type="entry name" value="OMP_RagA_SusC"/>
    <property type="match status" value="1"/>
</dbReference>
<evidence type="ECO:0000313" key="13">
    <source>
        <dbReference type="Proteomes" id="UP000061809"/>
    </source>
</evidence>
<evidence type="ECO:0000256" key="3">
    <source>
        <dbReference type="ARBA" id="ARBA00022452"/>
    </source>
</evidence>
<evidence type="ECO:0000256" key="2">
    <source>
        <dbReference type="ARBA" id="ARBA00022448"/>
    </source>
</evidence>
<dbReference type="InterPro" id="IPR037066">
    <property type="entry name" value="Plug_dom_sf"/>
</dbReference>
<dbReference type="Proteomes" id="UP000061809">
    <property type="component" value="Chromosome"/>
</dbReference>
<reference evidence="12 13" key="1">
    <citation type="journal article" date="2015" name="Science">
        <title>Genetic determinants of in vivo fitness and diet responsiveness in multiple human gut Bacteroides.</title>
        <authorList>
            <person name="Wu M."/>
            <person name="McNulty N.P."/>
            <person name="Rodionov D.A."/>
            <person name="Khoroshkin M.S."/>
            <person name="Griffin N.W."/>
            <person name="Cheng J."/>
            <person name="Latreille P."/>
            <person name="Kerstetter R.A."/>
            <person name="Terrapon N."/>
            <person name="Henrissat B."/>
            <person name="Osterman A.L."/>
            <person name="Gordon J.I."/>
        </authorList>
    </citation>
    <scope>NUCLEOTIDE SEQUENCE [LARGE SCALE GENOMIC DNA]</scope>
    <source>
        <strain evidence="12 13">WH2</strain>
    </source>
</reference>
<comment type="subcellular location">
    <subcellularLocation>
        <location evidence="1 8">Cell outer membrane</location>
        <topology evidence="1 8">Multi-pass membrane protein</topology>
    </subcellularLocation>
</comment>
<dbReference type="InterPro" id="IPR023996">
    <property type="entry name" value="TonB-dep_OMP_SusC/RagA"/>
</dbReference>
<accession>A0A0P0FXS8</accession>
<dbReference type="Pfam" id="PF13715">
    <property type="entry name" value="CarbopepD_reg_2"/>
    <property type="match status" value="1"/>
</dbReference>
<dbReference type="InterPro" id="IPR039426">
    <property type="entry name" value="TonB-dep_rcpt-like"/>
</dbReference>
<dbReference type="InterPro" id="IPR012910">
    <property type="entry name" value="Plug_dom"/>
</dbReference>
<dbReference type="InterPro" id="IPR023997">
    <property type="entry name" value="TonB-dep_OMP_SusC/RagA_CS"/>
</dbReference>
<keyword evidence="7 8" id="KW-0998">Cell outer membrane</keyword>
<dbReference type="NCBIfam" id="TIGR04057">
    <property type="entry name" value="SusC_RagA_signa"/>
    <property type="match status" value="1"/>
</dbReference>
<dbReference type="Pfam" id="PF07715">
    <property type="entry name" value="Plug"/>
    <property type="match status" value="1"/>
</dbReference>
<dbReference type="AlphaFoldDB" id="A0A0P0FXS8"/>
<keyword evidence="2 8" id="KW-0813">Transport</keyword>
<keyword evidence="3 8" id="KW-1134">Transmembrane beta strand</keyword>